<comment type="caution">
    <text evidence="6">The sequence shown here is derived from an EMBL/GenBank/DDBJ whole genome shotgun (WGS) entry which is preliminary data.</text>
</comment>
<dbReference type="CDD" id="cd00867">
    <property type="entry name" value="Trans_IPPS"/>
    <property type="match status" value="1"/>
</dbReference>
<keyword evidence="5" id="KW-0808">Transferase</keyword>
<dbReference type="EMBL" id="AWSO01000083">
    <property type="protein sequence ID" value="ESK95396.1"/>
    <property type="molecule type" value="Genomic_DNA"/>
</dbReference>
<dbReference type="GO" id="GO:0008299">
    <property type="term" value="P:isoprenoid biosynthetic process"/>
    <property type="evidence" value="ECO:0007669"/>
    <property type="project" value="InterPro"/>
</dbReference>
<dbReference type="KEGG" id="mrr:Moror_3834"/>
<dbReference type="AlphaFoldDB" id="V2XRB2"/>
<organism evidence="6 7">
    <name type="scientific">Moniliophthora roreri (strain MCA 2997)</name>
    <name type="common">Cocoa frosty pod rot fungus</name>
    <name type="synonym">Crinipellis roreri</name>
    <dbReference type="NCBI Taxonomy" id="1381753"/>
    <lineage>
        <taxon>Eukaryota</taxon>
        <taxon>Fungi</taxon>
        <taxon>Dikarya</taxon>
        <taxon>Basidiomycota</taxon>
        <taxon>Agaricomycotina</taxon>
        <taxon>Agaricomycetes</taxon>
        <taxon>Agaricomycetidae</taxon>
        <taxon>Agaricales</taxon>
        <taxon>Marasmiineae</taxon>
        <taxon>Marasmiaceae</taxon>
        <taxon>Moniliophthora</taxon>
    </lineage>
</organism>
<dbReference type="HOGENOM" id="CLU_014015_6_0_1"/>
<evidence type="ECO:0000313" key="7">
    <source>
        <dbReference type="Proteomes" id="UP000017559"/>
    </source>
</evidence>
<keyword evidence="3" id="KW-0479">Metal-binding</keyword>
<name>V2XRB2_MONRO</name>
<dbReference type="Proteomes" id="UP000017559">
    <property type="component" value="Unassembled WGS sequence"/>
</dbReference>
<dbReference type="Gene3D" id="1.10.600.10">
    <property type="entry name" value="Farnesyl Diphosphate Synthase"/>
    <property type="match status" value="1"/>
</dbReference>
<evidence type="ECO:0000313" key="6">
    <source>
        <dbReference type="EMBL" id="ESK95396.1"/>
    </source>
</evidence>
<dbReference type="GO" id="GO:0004659">
    <property type="term" value="F:prenyltransferase activity"/>
    <property type="evidence" value="ECO:0007669"/>
    <property type="project" value="InterPro"/>
</dbReference>
<protein>
    <submittedName>
        <fullName evidence="6">Geranylgeranyl pyrophosphate synthetase</fullName>
    </submittedName>
</protein>
<gene>
    <name evidence="6" type="ORF">Moror_3834</name>
</gene>
<dbReference type="OrthoDB" id="6921389at2759"/>
<evidence type="ECO:0000256" key="1">
    <source>
        <dbReference type="ARBA" id="ARBA00001946"/>
    </source>
</evidence>
<dbReference type="Pfam" id="PF00348">
    <property type="entry name" value="polyprenyl_synt"/>
    <property type="match status" value="1"/>
</dbReference>
<dbReference type="GO" id="GO:0046872">
    <property type="term" value="F:metal ion binding"/>
    <property type="evidence" value="ECO:0007669"/>
    <property type="project" value="UniProtKB-KW"/>
</dbReference>
<dbReference type="InterPro" id="IPR000092">
    <property type="entry name" value="Polyprenyl_synt"/>
</dbReference>
<evidence type="ECO:0000256" key="5">
    <source>
        <dbReference type="RuleBase" id="RU004466"/>
    </source>
</evidence>
<keyword evidence="4" id="KW-0460">Magnesium</keyword>
<dbReference type="PANTHER" id="PTHR12001">
    <property type="entry name" value="GERANYLGERANYL PYROPHOSPHATE SYNTHASE"/>
    <property type="match status" value="1"/>
</dbReference>
<dbReference type="PANTHER" id="PTHR12001:SF44">
    <property type="entry name" value="GERANYLGERANYL PYROPHOSPHATE SYNTHASE"/>
    <property type="match status" value="1"/>
</dbReference>
<evidence type="ECO:0000256" key="2">
    <source>
        <dbReference type="ARBA" id="ARBA00006706"/>
    </source>
</evidence>
<evidence type="ECO:0000256" key="3">
    <source>
        <dbReference type="ARBA" id="ARBA00022723"/>
    </source>
</evidence>
<accession>V2XRB2</accession>
<proteinExistence type="inferred from homology"/>
<sequence>MSSSQRVVSIPAVTRWSETNEAIINAPYDHYCTMKGLGTSHKLFDSVNEVLKVPEDKYKLILRISHILGASCNLALDDLDIGSEQSRGYAATPAIFGVPQTINTAGYLFVVAMEALAELQALHPSTDLNTIFVQEIKLVHRGQALENHWQNTMTCPTEEECIDVMNKKTAAFFRLFIRLMQACATQNQNLDFVPLSNTLGVFFQIWRDLKDLESGGMTDISEGKFTFPIRHAIAFNPKNPLLQYCLAQRSAAPPVIEKVMNYLRTESKSIEYSQETLKILQAQIQAELRTLGGSAGIESLVDEMLNSLAQ</sequence>
<keyword evidence="7" id="KW-1185">Reference proteome</keyword>
<evidence type="ECO:0000256" key="4">
    <source>
        <dbReference type="ARBA" id="ARBA00022842"/>
    </source>
</evidence>
<comment type="similarity">
    <text evidence="2 5">Belongs to the FPP/GGPP synthase family.</text>
</comment>
<reference evidence="6 7" key="1">
    <citation type="journal article" date="2014" name="BMC Genomics">
        <title>Genome and secretome analysis of the hemibiotrophic fungal pathogen, Moniliophthora roreri, which causes frosty pod rot disease of cacao: mechanisms of the biotrophic and necrotrophic phases.</title>
        <authorList>
            <person name="Meinhardt L.W."/>
            <person name="Costa G.G.L."/>
            <person name="Thomazella D.P.T."/>
            <person name="Teixeira P.J.P.L."/>
            <person name="Carazzolle M.F."/>
            <person name="Schuster S.C."/>
            <person name="Carlson J.E."/>
            <person name="Guiltinan M.J."/>
            <person name="Mieczkowski P."/>
            <person name="Farmer A."/>
            <person name="Ramaraj T."/>
            <person name="Crozier J."/>
            <person name="Davis R.E."/>
            <person name="Shao J."/>
            <person name="Melnick R.L."/>
            <person name="Pereira G.A.G."/>
            <person name="Bailey B.A."/>
        </authorList>
    </citation>
    <scope>NUCLEOTIDE SEQUENCE [LARGE SCALE GENOMIC DNA]</scope>
    <source>
        <strain evidence="6 7">MCA 2997</strain>
    </source>
</reference>
<dbReference type="STRING" id="1381753.V2XRB2"/>
<dbReference type="SUPFAM" id="SSF48576">
    <property type="entry name" value="Terpenoid synthases"/>
    <property type="match status" value="1"/>
</dbReference>
<dbReference type="InterPro" id="IPR008949">
    <property type="entry name" value="Isoprenoid_synthase_dom_sf"/>
</dbReference>
<comment type="cofactor">
    <cofactor evidence="1">
        <name>Mg(2+)</name>
        <dbReference type="ChEBI" id="CHEBI:18420"/>
    </cofactor>
</comment>